<evidence type="ECO:0000256" key="1">
    <source>
        <dbReference type="ARBA" id="ARBA00004496"/>
    </source>
</evidence>
<dbReference type="PROSITE" id="PS51997">
    <property type="entry name" value="UPF1_CH_RICH"/>
    <property type="match status" value="1"/>
</dbReference>
<proteinExistence type="inferred from homology"/>
<dbReference type="InterPro" id="IPR027417">
    <property type="entry name" value="P-loop_NTPase"/>
</dbReference>
<comment type="function">
    <text evidence="14">RNA-dependent helicase required for nonsense-mediated decay (NMD) of aberrant mRNAs containing premature stop codons and modulates the expression level of normal mRNAs. Also capable of unwinding double-stranded DNA and translocating on single-stranded DNA.</text>
</comment>
<dbReference type="SMART" id="SM00382">
    <property type="entry name" value="AAA"/>
    <property type="match status" value="1"/>
</dbReference>
<evidence type="ECO:0000256" key="10">
    <source>
        <dbReference type="ARBA" id="ARBA00022840"/>
    </source>
</evidence>
<evidence type="ECO:0000256" key="5">
    <source>
        <dbReference type="ARBA" id="ARBA00022741"/>
    </source>
</evidence>
<dbReference type="GO" id="GO:0003723">
    <property type="term" value="F:RNA binding"/>
    <property type="evidence" value="ECO:0007669"/>
    <property type="project" value="InterPro"/>
</dbReference>
<dbReference type="PANTHER" id="PTHR10887:SF364">
    <property type="entry name" value="REGULATOR OF NONSENSE TRANSCRIPTS 1"/>
    <property type="match status" value="1"/>
</dbReference>
<name>A0A4P6XKK8_9ASCO</name>
<dbReference type="GO" id="GO:0016787">
    <property type="term" value="F:hydrolase activity"/>
    <property type="evidence" value="ECO:0007669"/>
    <property type="project" value="UniProtKB-KW"/>
</dbReference>
<evidence type="ECO:0000256" key="13">
    <source>
        <dbReference type="ARBA" id="ARBA00049390"/>
    </source>
</evidence>
<dbReference type="SMART" id="SM00487">
    <property type="entry name" value="DEXDc"/>
    <property type="match status" value="1"/>
</dbReference>
<protein>
    <submittedName>
        <fullName evidence="18">Regulator of nonsense transcripts 1</fullName>
    </submittedName>
</protein>
<dbReference type="InterPro" id="IPR041679">
    <property type="entry name" value="DNA2/NAM7-like_C"/>
</dbReference>
<dbReference type="CDD" id="cd21400">
    <property type="entry name" value="ZBD_UPF1-like"/>
    <property type="match status" value="1"/>
</dbReference>
<comment type="subcellular location">
    <subcellularLocation>
        <location evidence="1">Cytoplasm</location>
    </subcellularLocation>
</comment>
<dbReference type="CDD" id="cd18039">
    <property type="entry name" value="DEXXQc_UPF1"/>
    <property type="match status" value="1"/>
</dbReference>
<dbReference type="GO" id="GO:0003724">
    <property type="term" value="F:RNA helicase activity"/>
    <property type="evidence" value="ECO:0007669"/>
    <property type="project" value="UniProtKB-EC"/>
</dbReference>
<dbReference type="Pfam" id="PF18141">
    <property type="entry name" value="UPF1_1B_dom"/>
    <property type="match status" value="1"/>
</dbReference>
<dbReference type="Gene3D" id="3.40.50.300">
    <property type="entry name" value="P-loop containing nucleotide triphosphate hydrolases"/>
    <property type="match status" value="2"/>
</dbReference>
<keyword evidence="5" id="KW-0547">Nucleotide-binding</keyword>
<dbReference type="InterPro" id="IPR014001">
    <property type="entry name" value="Helicase_ATP-bd"/>
</dbReference>
<comment type="catalytic activity">
    <reaction evidence="12">
        <text>ATP + H2O = ADP + phosphate + H(+)</text>
        <dbReference type="Rhea" id="RHEA:13065"/>
        <dbReference type="ChEBI" id="CHEBI:15377"/>
        <dbReference type="ChEBI" id="CHEBI:15378"/>
        <dbReference type="ChEBI" id="CHEBI:30616"/>
        <dbReference type="ChEBI" id="CHEBI:43474"/>
        <dbReference type="ChEBI" id="CHEBI:456216"/>
        <dbReference type="EC" id="3.6.4.12"/>
    </reaction>
    <physiologicalReaction direction="left-to-right" evidence="12">
        <dbReference type="Rhea" id="RHEA:13066"/>
    </physiologicalReaction>
</comment>
<reference evidence="19" key="1">
    <citation type="submission" date="2019-03" db="EMBL/GenBank/DDBJ databases">
        <title>Snf2 controls pulcherriminic acid biosynthesis and connects pigmentation and antifungal activity of the yeast Metschnikowia pulcherrima.</title>
        <authorList>
            <person name="Gore-Lloyd D."/>
            <person name="Sumann I."/>
            <person name="Brachmann A.O."/>
            <person name="Schneeberger K."/>
            <person name="Ortiz-Merino R.A."/>
            <person name="Moreno-Beltran M."/>
            <person name="Schlaefli M."/>
            <person name="Kirner P."/>
            <person name="Santos Kron A."/>
            <person name="Wolfe K.H."/>
            <person name="Piel J."/>
            <person name="Ahrens C.H."/>
            <person name="Henk D."/>
            <person name="Freimoser F.M."/>
        </authorList>
    </citation>
    <scope>NUCLEOTIDE SEQUENCE [LARGE SCALE GENOMIC DNA]</scope>
    <source>
        <strain evidence="19">APC 1.2</strain>
    </source>
</reference>
<dbReference type="AlphaFoldDB" id="A0A4P6XKK8"/>
<comment type="similarity">
    <text evidence="2">Belongs to the DNA2/NAM7 helicase family.</text>
</comment>
<dbReference type="CDD" id="cd18808">
    <property type="entry name" value="SF1_C_Upf1"/>
    <property type="match status" value="1"/>
</dbReference>
<feature type="region of interest" description="CC/SHH/C" evidence="15">
    <location>
        <begin position="81"/>
        <end position="109"/>
    </location>
</feature>
<evidence type="ECO:0000256" key="9">
    <source>
        <dbReference type="ARBA" id="ARBA00022833"/>
    </source>
</evidence>
<dbReference type="SUPFAM" id="SSF52540">
    <property type="entry name" value="P-loop containing nucleoside triphosphate hydrolases"/>
    <property type="match status" value="1"/>
</dbReference>
<evidence type="ECO:0000313" key="18">
    <source>
        <dbReference type="EMBL" id="QBM86094.1"/>
    </source>
</evidence>
<dbReference type="STRING" id="2163413.A0A4P6XKK8"/>
<keyword evidence="11" id="KW-0866">Nonsense-mediated mRNA decay</keyword>
<evidence type="ECO:0000256" key="8">
    <source>
        <dbReference type="ARBA" id="ARBA00022806"/>
    </source>
</evidence>
<dbReference type="EMBL" id="CP034456">
    <property type="protein sequence ID" value="QBM86094.1"/>
    <property type="molecule type" value="Genomic_DNA"/>
</dbReference>
<feature type="region of interest" description="C4" evidence="15">
    <location>
        <begin position="127"/>
        <end position="157"/>
    </location>
</feature>
<evidence type="ECO:0000259" key="17">
    <source>
        <dbReference type="PROSITE" id="PS51997"/>
    </source>
</evidence>
<evidence type="ECO:0000256" key="12">
    <source>
        <dbReference type="ARBA" id="ARBA00048432"/>
    </source>
</evidence>
<dbReference type="Pfam" id="PF09416">
    <property type="entry name" value="UPF1_Zn_bind"/>
    <property type="match status" value="1"/>
</dbReference>
<keyword evidence="7" id="KW-0378">Hydrolase</keyword>
<evidence type="ECO:0000313" key="19">
    <source>
        <dbReference type="Proteomes" id="UP000292447"/>
    </source>
</evidence>
<feature type="region of interest" description="C3H" evidence="15">
    <location>
        <begin position="67"/>
        <end position="99"/>
    </location>
</feature>
<comment type="catalytic activity">
    <reaction evidence="13">
        <text>ATP + H2O = ADP + phosphate + H(+)</text>
        <dbReference type="Rhea" id="RHEA:13065"/>
        <dbReference type="ChEBI" id="CHEBI:15377"/>
        <dbReference type="ChEBI" id="CHEBI:15378"/>
        <dbReference type="ChEBI" id="CHEBI:30616"/>
        <dbReference type="ChEBI" id="CHEBI:43474"/>
        <dbReference type="ChEBI" id="CHEBI:456216"/>
        <dbReference type="EC" id="3.6.4.13"/>
    </reaction>
    <physiologicalReaction direction="left-to-right" evidence="13">
        <dbReference type="Rhea" id="RHEA:13066"/>
    </physiologicalReaction>
</comment>
<keyword evidence="4 15" id="KW-0479">Metal-binding</keyword>
<dbReference type="GO" id="GO:0005737">
    <property type="term" value="C:cytoplasm"/>
    <property type="evidence" value="ECO:0007669"/>
    <property type="project" value="UniProtKB-SubCell"/>
</dbReference>
<feature type="region of interest" description="Disordered" evidence="16">
    <location>
        <begin position="943"/>
        <end position="968"/>
    </location>
</feature>
<evidence type="ECO:0000256" key="15">
    <source>
        <dbReference type="PROSITE-ProRule" id="PRU01341"/>
    </source>
</evidence>
<keyword evidence="9 15" id="KW-0862">Zinc</keyword>
<dbReference type="CDD" id="cd21407">
    <property type="entry name" value="1B_UPF1-like"/>
    <property type="match status" value="1"/>
</dbReference>
<evidence type="ECO:0000256" key="3">
    <source>
        <dbReference type="ARBA" id="ARBA00022490"/>
    </source>
</evidence>
<dbReference type="GO" id="GO:0003678">
    <property type="term" value="F:DNA helicase activity"/>
    <property type="evidence" value="ECO:0007669"/>
    <property type="project" value="UniProtKB-EC"/>
</dbReference>
<dbReference type="InterPro" id="IPR018999">
    <property type="entry name" value="UPF1_CH/ZBD"/>
</dbReference>
<dbReference type="GO" id="GO:0008270">
    <property type="term" value="F:zinc ion binding"/>
    <property type="evidence" value="ECO:0007669"/>
    <property type="project" value="UniProtKB-UniRule"/>
</dbReference>
<dbReference type="Pfam" id="PF13086">
    <property type="entry name" value="AAA_11"/>
    <property type="match status" value="2"/>
</dbReference>
<keyword evidence="6 15" id="KW-0863">Zinc-finger</keyword>
<evidence type="ECO:0000256" key="4">
    <source>
        <dbReference type="ARBA" id="ARBA00022723"/>
    </source>
</evidence>
<dbReference type="Gene3D" id="2.40.30.230">
    <property type="match status" value="1"/>
</dbReference>
<sequence length="985" mass="109023">MPSGPKIFIARTPIRHLLPQTNTHIMDPGTPPPASTEDGVLEEYWVPDGENSESLAPESAPPAPHACTYCGLENAQLAVKCGTCDKWFCNGKGTLAGSHIVTHLVQSKHNVVCLHEQLPLGAETLECYHCGNRNVFLLGFVAAKQDSVVVVLCRLPCAHQRDMNWETSEWQPLVDGRLLLSWVAPAPLQEDMAHTRPILGDTVRRLEAQWRMNKDASVADVDPAADPADALLPVLLRYNDAATYHNSWVPLVEAEAECDRSLKESQALEHISLVWATLASGAHQAQFTLSTYENNNLLIAVGEELQLHYRGLGAADPESWSGMGRIVLLPSARSEFFTVELNRLPVLPPTHATTGFTVEFLWKGIPYARMLTAVKRFATDEKSVSAHLYHTILGHEVVNVEFNSSVPKNFAVPGLTVLNASQQKAVQSAVRRPLLLIQGPPGTGKTVTSLAIIYYLTKYQKTRVLVCAPLNVAVDHLTQKLRAAGINAVRLYAKTRENTESAMLEHCSLSLAADSLSPKLQKLYAKYKQGYELAPKDLTKLMGSLRASEKAILKGADVVCSTCIGAMDSRLSGSFSTVLIDESTQACELEALIPVVKGAKQLILVGDHHQLGPVIIDKRASKAGLSQSLFERLIALGHVPSRLEIQYRMNPALSEFPSNMFYEGSLQNGVTLEDRTWERLTFPWPVPGCPMMFWVNYGKEEMSANGSSYLNRVEAMNVEKIISKLLMDGIKPDQIGVITPYEGQRAYIAHYMQLNTLIASKRAQYEEVEIQSVDAFQGREKDFIILSCVRANEDRNIGFLSDPRRLNVALTRAKYGMVVLGNPRSLSRNKLWNRLLVHYRERGCLVEGPLDNLQFSLVPLTEFKDHAPINKRGFQQANQGYNVPDDMQSMLSYIPDDDDYAEMPVLGHSGFDDQTTLDDVRWPQLSANQVARLEALNEEFERSAGGFPVGRGDEERTKSKGNSRATQDEANLQSIAHAFASALNI</sequence>
<keyword evidence="10" id="KW-0067">ATP-binding</keyword>
<gene>
    <name evidence="18" type="primary">MPUL0A07290</name>
    <name evidence="18" type="ORF">METSCH_A07290</name>
</gene>
<dbReference type="FunFam" id="3.40.50.300:FF:000097">
    <property type="entry name" value="Regulator of nonsense transcripts 1"/>
    <property type="match status" value="1"/>
</dbReference>
<accession>A0A4P6XKK8</accession>
<keyword evidence="8" id="KW-0347">Helicase</keyword>
<evidence type="ECO:0000256" key="7">
    <source>
        <dbReference type="ARBA" id="ARBA00022801"/>
    </source>
</evidence>
<dbReference type="GO" id="GO:0000184">
    <property type="term" value="P:nuclear-transcribed mRNA catabolic process, nonsense-mediated decay"/>
    <property type="evidence" value="ECO:0007669"/>
    <property type="project" value="UniProtKB-KW"/>
</dbReference>
<dbReference type="Proteomes" id="UP000292447">
    <property type="component" value="Chromosome I"/>
</dbReference>
<organism evidence="18 19">
    <name type="scientific">Metschnikowia aff. pulcherrima</name>
    <dbReference type="NCBI Taxonomy" id="2163413"/>
    <lineage>
        <taxon>Eukaryota</taxon>
        <taxon>Fungi</taxon>
        <taxon>Dikarya</taxon>
        <taxon>Ascomycota</taxon>
        <taxon>Saccharomycotina</taxon>
        <taxon>Pichiomycetes</taxon>
        <taxon>Metschnikowiaceae</taxon>
        <taxon>Metschnikowia</taxon>
    </lineage>
</organism>
<evidence type="ECO:0000256" key="14">
    <source>
        <dbReference type="ARBA" id="ARBA00055561"/>
    </source>
</evidence>
<evidence type="ECO:0000256" key="2">
    <source>
        <dbReference type="ARBA" id="ARBA00007913"/>
    </source>
</evidence>
<evidence type="ECO:0000256" key="11">
    <source>
        <dbReference type="ARBA" id="ARBA00023161"/>
    </source>
</evidence>
<dbReference type="InterPro" id="IPR047187">
    <property type="entry name" value="SF1_C_Upf1"/>
</dbReference>
<evidence type="ECO:0000256" key="6">
    <source>
        <dbReference type="ARBA" id="ARBA00022771"/>
    </source>
</evidence>
<dbReference type="InterPro" id="IPR045055">
    <property type="entry name" value="DNA2/NAM7-like"/>
</dbReference>
<dbReference type="InterPro" id="IPR041677">
    <property type="entry name" value="DNA2/NAM7_AAA_11"/>
</dbReference>
<keyword evidence="3" id="KW-0963">Cytoplasm</keyword>
<dbReference type="InterPro" id="IPR003593">
    <property type="entry name" value="AAA+_ATPase"/>
</dbReference>
<dbReference type="Pfam" id="PF13087">
    <property type="entry name" value="AAA_12"/>
    <property type="match status" value="1"/>
</dbReference>
<keyword evidence="19" id="KW-1185">Reference proteome</keyword>
<dbReference type="PANTHER" id="PTHR10887">
    <property type="entry name" value="DNA2/NAM7 HELICASE FAMILY"/>
    <property type="match status" value="1"/>
</dbReference>
<dbReference type="GO" id="GO:0005524">
    <property type="term" value="F:ATP binding"/>
    <property type="evidence" value="ECO:0007669"/>
    <property type="project" value="UniProtKB-KW"/>
</dbReference>
<feature type="domain" description="Upf1" evidence="17">
    <location>
        <begin position="59"/>
        <end position="213"/>
    </location>
</feature>
<evidence type="ECO:0000256" key="16">
    <source>
        <dbReference type="SAM" id="MobiDB-lite"/>
    </source>
</evidence>
<dbReference type="InterPro" id="IPR040812">
    <property type="entry name" value="UPF1_1B_dom"/>
</dbReference>